<evidence type="ECO:0000313" key="2">
    <source>
        <dbReference type="Proteomes" id="UP001177021"/>
    </source>
</evidence>
<organism evidence="1 2">
    <name type="scientific">Trifolium pratense</name>
    <name type="common">Red clover</name>
    <dbReference type="NCBI Taxonomy" id="57577"/>
    <lineage>
        <taxon>Eukaryota</taxon>
        <taxon>Viridiplantae</taxon>
        <taxon>Streptophyta</taxon>
        <taxon>Embryophyta</taxon>
        <taxon>Tracheophyta</taxon>
        <taxon>Spermatophyta</taxon>
        <taxon>Magnoliopsida</taxon>
        <taxon>eudicotyledons</taxon>
        <taxon>Gunneridae</taxon>
        <taxon>Pentapetalae</taxon>
        <taxon>rosids</taxon>
        <taxon>fabids</taxon>
        <taxon>Fabales</taxon>
        <taxon>Fabaceae</taxon>
        <taxon>Papilionoideae</taxon>
        <taxon>50 kb inversion clade</taxon>
        <taxon>NPAAA clade</taxon>
        <taxon>Hologalegina</taxon>
        <taxon>IRL clade</taxon>
        <taxon>Trifolieae</taxon>
        <taxon>Trifolium</taxon>
    </lineage>
</organism>
<protein>
    <submittedName>
        <fullName evidence="1">Uncharacterized protein</fullName>
    </submittedName>
</protein>
<dbReference type="Proteomes" id="UP001177021">
    <property type="component" value="Unassembled WGS sequence"/>
</dbReference>
<reference evidence="1" key="1">
    <citation type="submission" date="2023-10" db="EMBL/GenBank/DDBJ databases">
        <authorList>
            <person name="Rodriguez Cubillos JULIANA M."/>
            <person name="De Vega J."/>
        </authorList>
    </citation>
    <scope>NUCLEOTIDE SEQUENCE</scope>
</reference>
<proteinExistence type="predicted"/>
<accession>A0ACB0KZ10</accession>
<comment type="caution">
    <text evidence="1">The sequence shown here is derived from an EMBL/GenBank/DDBJ whole genome shotgun (WGS) entry which is preliminary data.</text>
</comment>
<keyword evidence="2" id="KW-1185">Reference proteome</keyword>
<evidence type="ECO:0000313" key="1">
    <source>
        <dbReference type="EMBL" id="CAJ2661524.1"/>
    </source>
</evidence>
<name>A0ACB0KZ10_TRIPR</name>
<sequence length="254" mass="29486">MISPRHVLCAVKMKRWDKIINTDEEVRLSKYLLKVLLPYLRQLDGEQMIEKEREAKRLRISLSELKVKVADYPKYKSVYRDMNLGVQIQLSEFIFRGRNYPHGGKEETIKKIEPRSAAQPEIREWSRSGWHACRDGSIPCPKSINDCDHGFLEPRSILGPNCISELVCKAKELEETLNFVDAEQTLDSRCSCLKPVRNADGIHNNTRKASSHEDSSDNFLYCPRAVDLHKEDFRHFQWHWSKGEPVIVSNVHLV</sequence>
<gene>
    <name evidence="1" type="ORF">MILVUS5_LOCUS27215</name>
</gene>
<dbReference type="EMBL" id="CASHSV030000311">
    <property type="protein sequence ID" value="CAJ2661524.1"/>
    <property type="molecule type" value="Genomic_DNA"/>
</dbReference>